<protein>
    <submittedName>
        <fullName evidence="1">ENR1 protein</fullName>
    </submittedName>
</protein>
<dbReference type="Proteomes" id="UP000521322">
    <property type="component" value="Unassembled WGS sequence"/>
</dbReference>
<name>A0A7K6IFJ9_9PASS</name>
<dbReference type="EMBL" id="VZRN01006493">
    <property type="protein sequence ID" value="NWV86062.1"/>
    <property type="molecule type" value="Genomic_DNA"/>
</dbReference>
<comment type="caution">
    <text evidence="1">The sequence shown here is derived from an EMBL/GenBank/DDBJ whole genome shotgun (WGS) entry which is preliminary data.</text>
</comment>
<evidence type="ECO:0000313" key="1">
    <source>
        <dbReference type="EMBL" id="NWV86062.1"/>
    </source>
</evidence>
<sequence>KLYQCYAPGKNLYTAIPKVSQFWKSINNRGKQFWRAPWELFWICQDKAYPILPPRWKGSCTLGIIQPGFFLLPEQEAGRLGVPL</sequence>
<dbReference type="AlphaFoldDB" id="A0A7K6IFJ9"/>
<feature type="non-terminal residue" evidence="1">
    <location>
        <position position="84"/>
    </location>
</feature>
<accession>A0A7K6IFJ9</accession>
<evidence type="ECO:0000313" key="2">
    <source>
        <dbReference type="Proteomes" id="UP000521322"/>
    </source>
</evidence>
<gene>
    <name evidence="1" type="primary">Erv31_4</name>
    <name evidence="1" type="ORF">DASBRO_R16411</name>
</gene>
<reference evidence="1 2" key="1">
    <citation type="submission" date="2019-09" db="EMBL/GenBank/DDBJ databases">
        <title>Bird 10,000 Genomes (B10K) Project - Family phase.</title>
        <authorList>
            <person name="Zhang G."/>
        </authorList>
    </citation>
    <scope>NUCLEOTIDE SEQUENCE [LARGE SCALE GENOMIC DNA]</scope>
    <source>
        <strain evidence="1">B10K-DU-029-49</strain>
        <tissue evidence="1">Liver</tissue>
    </source>
</reference>
<keyword evidence="2" id="KW-1185">Reference proteome</keyword>
<feature type="non-terminal residue" evidence="1">
    <location>
        <position position="1"/>
    </location>
</feature>
<organism evidence="1 2">
    <name type="scientific">Dasyornis broadbenti</name>
    <name type="common">rufous bristle-bird</name>
    <dbReference type="NCBI Taxonomy" id="243059"/>
    <lineage>
        <taxon>Eukaryota</taxon>
        <taxon>Metazoa</taxon>
        <taxon>Chordata</taxon>
        <taxon>Craniata</taxon>
        <taxon>Vertebrata</taxon>
        <taxon>Euteleostomi</taxon>
        <taxon>Archelosauria</taxon>
        <taxon>Archosauria</taxon>
        <taxon>Dinosauria</taxon>
        <taxon>Saurischia</taxon>
        <taxon>Theropoda</taxon>
        <taxon>Coelurosauria</taxon>
        <taxon>Aves</taxon>
        <taxon>Neognathae</taxon>
        <taxon>Neoaves</taxon>
        <taxon>Telluraves</taxon>
        <taxon>Australaves</taxon>
        <taxon>Passeriformes</taxon>
        <taxon>Meliphagoidea</taxon>
        <taxon>Dasyornithidae</taxon>
        <taxon>Dasyornis</taxon>
    </lineage>
</organism>
<proteinExistence type="predicted"/>